<evidence type="ECO:0000256" key="9">
    <source>
        <dbReference type="ARBA" id="ARBA00023027"/>
    </source>
</evidence>
<dbReference type="HAMAP" id="MF_00244">
    <property type="entry name" value="NaMN_adenylyltr"/>
    <property type="match status" value="1"/>
</dbReference>
<gene>
    <name evidence="11 13" type="primary">nadD</name>
    <name evidence="13" type="ORF">SCD92_07860</name>
</gene>
<evidence type="ECO:0000256" key="10">
    <source>
        <dbReference type="ARBA" id="ARBA00048721"/>
    </source>
</evidence>
<comment type="similarity">
    <text evidence="3 11">Belongs to the NadD family.</text>
</comment>
<evidence type="ECO:0000256" key="8">
    <source>
        <dbReference type="ARBA" id="ARBA00022840"/>
    </source>
</evidence>
<dbReference type="Gene3D" id="3.40.50.620">
    <property type="entry name" value="HUPs"/>
    <property type="match status" value="1"/>
</dbReference>
<comment type="pathway">
    <text evidence="2 11">Cofactor biosynthesis; NAD(+) biosynthesis; deamido-NAD(+) from nicotinate D-ribonucleotide: step 1/1.</text>
</comment>
<dbReference type="PANTHER" id="PTHR39321">
    <property type="entry name" value="NICOTINATE-NUCLEOTIDE ADENYLYLTRANSFERASE-RELATED"/>
    <property type="match status" value="1"/>
</dbReference>
<evidence type="ECO:0000256" key="4">
    <source>
        <dbReference type="ARBA" id="ARBA00022642"/>
    </source>
</evidence>
<dbReference type="GO" id="GO:0004515">
    <property type="term" value="F:nicotinate-nucleotide adenylyltransferase activity"/>
    <property type="evidence" value="ECO:0007669"/>
    <property type="project" value="UniProtKB-EC"/>
</dbReference>
<evidence type="ECO:0000256" key="6">
    <source>
        <dbReference type="ARBA" id="ARBA00022695"/>
    </source>
</evidence>
<keyword evidence="14" id="KW-1185">Reference proteome</keyword>
<dbReference type="NCBIfam" id="NF000839">
    <property type="entry name" value="PRK00071.1-1"/>
    <property type="match status" value="1"/>
</dbReference>
<evidence type="ECO:0000256" key="3">
    <source>
        <dbReference type="ARBA" id="ARBA00009014"/>
    </source>
</evidence>
<dbReference type="NCBIfam" id="TIGR00482">
    <property type="entry name" value="nicotinate (nicotinamide) nucleotide adenylyltransferase"/>
    <property type="match status" value="1"/>
</dbReference>
<name>A0ABU4RYJ4_9GAMM</name>
<dbReference type="InterPro" id="IPR014729">
    <property type="entry name" value="Rossmann-like_a/b/a_fold"/>
</dbReference>
<reference evidence="13 14" key="1">
    <citation type="submission" date="2023-11" db="EMBL/GenBank/DDBJ databases">
        <title>Gilvimarinus fulvus sp. nov., isolated from the surface of Kelp.</title>
        <authorList>
            <person name="Sun Y.Y."/>
            <person name="Gong Y."/>
            <person name="Du Z.J."/>
        </authorList>
    </citation>
    <scope>NUCLEOTIDE SEQUENCE [LARGE SCALE GENOMIC DNA]</scope>
    <source>
        <strain evidence="13 14">SDUM040013</strain>
    </source>
</reference>
<dbReference type="PANTHER" id="PTHR39321:SF3">
    <property type="entry name" value="PHOSPHOPANTETHEINE ADENYLYLTRANSFERASE"/>
    <property type="match status" value="1"/>
</dbReference>
<evidence type="ECO:0000313" key="13">
    <source>
        <dbReference type="EMBL" id="MDX6849272.1"/>
    </source>
</evidence>
<evidence type="ECO:0000313" key="14">
    <source>
        <dbReference type="Proteomes" id="UP001273505"/>
    </source>
</evidence>
<keyword evidence="4 11" id="KW-0662">Pyridine nucleotide biosynthesis</keyword>
<feature type="domain" description="Cytidyltransferase-like" evidence="12">
    <location>
        <begin position="8"/>
        <end position="184"/>
    </location>
</feature>
<protein>
    <recommendedName>
        <fullName evidence="11">Probable nicotinate-nucleotide adenylyltransferase</fullName>
        <ecNumber evidence="11">2.7.7.18</ecNumber>
    </recommendedName>
    <alternativeName>
        <fullName evidence="11">Deamido-NAD(+) diphosphorylase</fullName>
    </alternativeName>
    <alternativeName>
        <fullName evidence="11">Deamido-NAD(+) pyrophosphorylase</fullName>
    </alternativeName>
    <alternativeName>
        <fullName evidence="11">Nicotinate mononucleotide adenylyltransferase</fullName>
        <shortName evidence="11">NaMN adenylyltransferase</shortName>
    </alternativeName>
</protein>
<dbReference type="CDD" id="cd02165">
    <property type="entry name" value="NMNAT"/>
    <property type="match status" value="1"/>
</dbReference>
<comment type="catalytic activity">
    <reaction evidence="10 11">
        <text>nicotinate beta-D-ribonucleotide + ATP + H(+) = deamido-NAD(+) + diphosphate</text>
        <dbReference type="Rhea" id="RHEA:22860"/>
        <dbReference type="ChEBI" id="CHEBI:15378"/>
        <dbReference type="ChEBI" id="CHEBI:30616"/>
        <dbReference type="ChEBI" id="CHEBI:33019"/>
        <dbReference type="ChEBI" id="CHEBI:57502"/>
        <dbReference type="ChEBI" id="CHEBI:58437"/>
        <dbReference type="EC" id="2.7.7.18"/>
    </reaction>
</comment>
<dbReference type="Proteomes" id="UP001273505">
    <property type="component" value="Unassembled WGS sequence"/>
</dbReference>
<evidence type="ECO:0000259" key="12">
    <source>
        <dbReference type="Pfam" id="PF01467"/>
    </source>
</evidence>
<dbReference type="Pfam" id="PF01467">
    <property type="entry name" value="CTP_transf_like"/>
    <property type="match status" value="1"/>
</dbReference>
<keyword evidence="9 11" id="KW-0520">NAD</keyword>
<dbReference type="RefSeq" id="WP_302721511.1">
    <property type="nucleotide sequence ID" value="NZ_JAULRU010000319.1"/>
</dbReference>
<keyword evidence="8 11" id="KW-0067">ATP-binding</keyword>
<comment type="function">
    <text evidence="1 11">Catalyzes the reversible adenylation of nicotinate mononucleotide (NaMN) to nicotinic acid adenine dinucleotide (NaAD).</text>
</comment>
<dbReference type="NCBIfam" id="NF000840">
    <property type="entry name" value="PRK00071.1-3"/>
    <property type="match status" value="1"/>
</dbReference>
<evidence type="ECO:0000256" key="7">
    <source>
        <dbReference type="ARBA" id="ARBA00022741"/>
    </source>
</evidence>
<proteinExistence type="inferred from homology"/>
<comment type="caution">
    <text evidence="13">The sequence shown here is derived from an EMBL/GenBank/DDBJ whole genome shotgun (WGS) entry which is preliminary data.</text>
</comment>
<dbReference type="EMBL" id="JAXAFO010000010">
    <property type="protein sequence ID" value="MDX6849272.1"/>
    <property type="molecule type" value="Genomic_DNA"/>
</dbReference>
<evidence type="ECO:0000256" key="2">
    <source>
        <dbReference type="ARBA" id="ARBA00005019"/>
    </source>
</evidence>
<organism evidence="13 14">
    <name type="scientific">Gilvimarinus gilvus</name>
    <dbReference type="NCBI Taxonomy" id="3058038"/>
    <lineage>
        <taxon>Bacteria</taxon>
        <taxon>Pseudomonadati</taxon>
        <taxon>Pseudomonadota</taxon>
        <taxon>Gammaproteobacteria</taxon>
        <taxon>Cellvibrionales</taxon>
        <taxon>Cellvibrionaceae</taxon>
        <taxon>Gilvimarinus</taxon>
    </lineage>
</organism>
<dbReference type="EC" id="2.7.7.18" evidence="11"/>
<dbReference type="InterPro" id="IPR005248">
    <property type="entry name" value="NadD/NMNAT"/>
</dbReference>
<dbReference type="SUPFAM" id="SSF52374">
    <property type="entry name" value="Nucleotidylyl transferase"/>
    <property type="match status" value="1"/>
</dbReference>
<evidence type="ECO:0000256" key="11">
    <source>
        <dbReference type="HAMAP-Rule" id="MF_00244"/>
    </source>
</evidence>
<accession>A0ABU4RYJ4</accession>
<keyword evidence="6 11" id="KW-0548">Nucleotidyltransferase</keyword>
<keyword evidence="7 11" id="KW-0547">Nucleotide-binding</keyword>
<evidence type="ECO:0000256" key="5">
    <source>
        <dbReference type="ARBA" id="ARBA00022679"/>
    </source>
</evidence>
<sequence>MLRKIAFLGGTFNPVHHGHLRLALDLVNIVGFEQVRLVPCHLPTHRQQPSVSSDMRASMVGQAIAGCHVLALDRRELERGTATYSVDTLLELRRELGDDVSLSMIMGTDAYLGLPRWHRWRELLSLAHLVVVERPGYSLASHGELAEYDRQNTAELDALDNAAYGSIVHLSVRLLDISATQIRALIARGQSTQYLLPESVRHFISKHGLYSADAPTC</sequence>
<keyword evidence="5 11" id="KW-0808">Transferase</keyword>
<dbReference type="InterPro" id="IPR004821">
    <property type="entry name" value="Cyt_trans-like"/>
</dbReference>
<evidence type="ECO:0000256" key="1">
    <source>
        <dbReference type="ARBA" id="ARBA00002324"/>
    </source>
</evidence>